<accession>A0A6M6R365</accession>
<evidence type="ECO:0000313" key="2">
    <source>
        <dbReference type="Proteomes" id="UP000677976"/>
    </source>
</evidence>
<sequence>MSMSKKPQPDEYPPRPTRYVAFQERAIKGGKTNMAIEEDNVLLTTRLMLMLKSLLAFHPIEIDIKKIIINWCPLVEPGTLTSISISVKYQIAEEEGMVSRDSSIVFAKGRISEDLSVTIHPTRPMMYSFRGRMTIPWSVHIETEDIHDASASDNILGIIKIWCPLTISRQSSKTRQKARIYQSPTIQWGNIHYPYYVPYVIMRHVRGLVPLEWEKTEQFKHFKEDVLYHTDNSVIPDHTRLSVMQTMSYNDITRIAEMTKDCLLNKGGEYCSCKNAVSDYMKECCANKDDQYNAHQSIFKQTELNIKSGRWKGSIEGAGPQF</sequence>
<dbReference type="RefSeq" id="YP_010798378.1">
    <property type="nucleotide sequence ID" value="NC_076430.1"/>
</dbReference>
<evidence type="ECO:0000313" key="1">
    <source>
        <dbReference type="EMBL" id="QJZ27981.1"/>
    </source>
</evidence>
<gene>
    <name evidence="1" type="primary">P3</name>
</gene>
<name>A0A6M6R365_9RHAB</name>
<protein>
    <submittedName>
        <fullName evidence="1">Movement protein</fullName>
    </submittedName>
</protein>
<dbReference type="KEGG" id="vg:80536549"/>
<dbReference type="Proteomes" id="UP000677976">
    <property type="component" value="Segment"/>
</dbReference>
<proteinExistence type="predicted"/>
<organism evidence="1 2">
    <name type="scientific">cardamom vein clearing virus</name>
    <dbReference type="NCBI Taxonomy" id="2849749"/>
    <lineage>
        <taxon>Viruses</taxon>
        <taxon>Riboviria</taxon>
        <taxon>Orthornavirae</taxon>
        <taxon>Negarnaviricota</taxon>
        <taxon>Haploviricotina</taxon>
        <taxon>Monjiviricetes</taxon>
        <taxon>Mononegavirales</taxon>
        <taxon>Rhabdoviridae</taxon>
        <taxon>Betarhabdovirinae</taxon>
        <taxon>Betanucleorhabdovirus</taxon>
        <taxon>Betanucleorhabdovirus cardamomi</taxon>
    </lineage>
</organism>
<reference evidence="1 2" key="1">
    <citation type="journal article" date="2020" name="3 Biotech.">
        <title>Reverse transcriptase loop-mediated isothermal amplification and reverse transcriptase recombinase amplification assays for rapid and sensitive detection of cardamom vein clearing virus.</title>
        <authorList>
            <person name="Naveen K.P."/>
            <person name="Bhat A.I."/>
        </authorList>
    </citation>
    <scope>NUCLEOTIDE SEQUENCE [LARGE SCALE GENOMIC DNA]</scope>
    <source>
        <strain evidence="1">ATH</strain>
    </source>
</reference>
<dbReference type="EMBL" id="MN273311">
    <property type="protein sequence ID" value="QJZ27981.1"/>
    <property type="molecule type" value="Viral_cRNA"/>
</dbReference>
<dbReference type="GeneID" id="80536549"/>
<keyword evidence="2" id="KW-1185">Reference proteome</keyword>